<evidence type="ECO:0000313" key="1">
    <source>
        <dbReference type="EMBL" id="KAF2017408.1"/>
    </source>
</evidence>
<keyword evidence="2" id="KW-1185">Reference proteome</keyword>
<protein>
    <submittedName>
        <fullName evidence="1">Uncharacterized protein</fullName>
    </submittedName>
</protein>
<name>A0A6A5XVR2_9PLEO</name>
<dbReference type="AlphaFoldDB" id="A0A6A5XVR2"/>
<sequence>MTKPTIASTAATLAALASTAYLLQTYRSISPIKSSAVCSSNSIPNSLLTSQARKLTNPKDTLALNDTRWTDVKVPRGTTDEVVLARFVRGFFGGYVFAPERMMLKVYGRDMASFEELKNEPVSRRIWSTSQLSGENLPPVGALFFGAFRVVESRVVDRSDVADGKASESYIDFAYGFDQGPLAGVHRFSVKRGAAPGSGGCEKQGKEEETVTIEFSHSGCNPLSDEWRLPLTLEGFHSIYAMLLFREGVAGVISS</sequence>
<dbReference type="Proteomes" id="UP000799778">
    <property type="component" value="Unassembled WGS sequence"/>
</dbReference>
<proteinExistence type="predicted"/>
<dbReference type="RefSeq" id="XP_033385747.1">
    <property type="nucleotide sequence ID" value="XM_033533724.1"/>
</dbReference>
<reference evidence="1" key="1">
    <citation type="journal article" date="2020" name="Stud. Mycol.">
        <title>101 Dothideomycetes genomes: a test case for predicting lifestyles and emergence of pathogens.</title>
        <authorList>
            <person name="Haridas S."/>
            <person name="Albert R."/>
            <person name="Binder M."/>
            <person name="Bloem J."/>
            <person name="Labutti K."/>
            <person name="Salamov A."/>
            <person name="Andreopoulos B."/>
            <person name="Baker S."/>
            <person name="Barry K."/>
            <person name="Bills G."/>
            <person name="Bluhm B."/>
            <person name="Cannon C."/>
            <person name="Castanera R."/>
            <person name="Culley D."/>
            <person name="Daum C."/>
            <person name="Ezra D."/>
            <person name="Gonzalez J."/>
            <person name="Henrissat B."/>
            <person name="Kuo A."/>
            <person name="Liang C."/>
            <person name="Lipzen A."/>
            <person name="Lutzoni F."/>
            <person name="Magnuson J."/>
            <person name="Mondo S."/>
            <person name="Nolan M."/>
            <person name="Ohm R."/>
            <person name="Pangilinan J."/>
            <person name="Park H.-J."/>
            <person name="Ramirez L."/>
            <person name="Alfaro M."/>
            <person name="Sun H."/>
            <person name="Tritt A."/>
            <person name="Yoshinaga Y."/>
            <person name="Zwiers L.-H."/>
            <person name="Turgeon B."/>
            <person name="Goodwin S."/>
            <person name="Spatafora J."/>
            <person name="Crous P."/>
            <person name="Grigoriev I."/>
        </authorList>
    </citation>
    <scope>NUCLEOTIDE SEQUENCE</scope>
    <source>
        <strain evidence="1">CBS 175.79</strain>
    </source>
</reference>
<dbReference type="GeneID" id="54291121"/>
<dbReference type="OrthoDB" id="3354680at2759"/>
<evidence type="ECO:0000313" key="2">
    <source>
        <dbReference type="Proteomes" id="UP000799778"/>
    </source>
</evidence>
<dbReference type="EMBL" id="ML978068">
    <property type="protein sequence ID" value="KAF2017408.1"/>
    <property type="molecule type" value="Genomic_DNA"/>
</dbReference>
<accession>A0A6A5XVR2</accession>
<gene>
    <name evidence="1" type="ORF">BU24DRAFT_490580</name>
</gene>
<organism evidence="1 2">
    <name type="scientific">Aaosphaeria arxii CBS 175.79</name>
    <dbReference type="NCBI Taxonomy" id="1450172"/>
    <lineage>
        <taxon>Eukaryota</taxon>
        <taxon>Fungi</taxon>
        <taxon>Dikarya</taxon>
        <taxon>Ascomycota</taxon>
        <taxon>Pezizomycotina</taxon>
        <taxon>Dothideomycetes</taxon>
        <taxon>Pleosporomycetidae</taxon>
        <taxon>Pleosporales</taxon>
        <taxon>Pleosporales incertae sedis</taxon>
        <taxon>Aaosphaeria</taxon>
    </lineage>
</organism>